<sequence length="126" mass="14357">MVLLSLFLEQSSLMATDDIVIRKPKSHELSSRDELVHMATSFMAHFRFHFCHFISIWAMVIVKCETPCKTLSYTTQATTDEYGDCIFDLPSHLHGVINLEKVCSVKTIQIPKKSMCRTAPVKKHNA</sequence>
<proteinExistence type="predicted"/>
<keyword evidence="2" id="KW-1185">Reference proteome</keyword>
<dbReference type="EMBL" id="VEPZ02001776">
    <property type="protein sequence ID" value="KAE8655727.1"/>
    <property type="molecule type" value="Genomic_DNA"/>
</dbReference>
<protein>
    <submittedName>
        <fullName evidence="1">Uncharacterized protein</fullName>
    </submittedName>
</protein>
<comment type="caution">
    <text evidence="1">The sequence shown here is derived from an EMBL/GenBank/DDBJ whole genome shotgun (WGS) entry which is preliminary data.</text>
</comment>
<dbReference type="Proteomes" id="UP000436088">
    <property type="component" value="Unassembled WGS sequence"/>
</dbReference>
<name>A0A6A2XHA0_HIBSY</name>
<reference evidence="1" key="1">
    <citation type="submission" date="2019-09" db="EMBL/GenBank/DDBJ databases">
        <title>Draft genome information of white flower Hibiscus syriacus.</title>
        <authorList>
            <person name="Kim Y.-M."/>
        </authorList>
    </citation>
    <scope>NUCLEOTIDE SEQUENCE [LARGE SCALE GENOMIC DNA]</scope>
    <source>
        <strain evidence="1">YM2019G1</strain>
    </source>
</reference>
<accession>A0A6A2XHA0</accession>
<evidence type="ECO:0000313" key="1">
    <source>
        <dbReference type="EMBL" id="KAE8655727.1"/>
    </source>
</evidence>
<organism evidence="1 2">
    <name type="scientific">Hibiscus syriacus</name>
    <name type="common">Rose of Sharon</name>
    <dbReference type="NCBI Taxonomy" id="106335"/>
    <lineage>
        <taxon>Eukaryota</taxon>
        <taxon>Viridiplantae</taxon>
        <taxon>Streptophyta</taxon>
        <taxon>Embryophyta</taxon>
        <taxon>Tracheophyta</taxon>
        <taxon>Spermatophyta</taxon>
        <taxon>Magnoliopsida</taxon>
        <taxon>eudicotyledons</taxon>
        <taxon>Gunneridae</taxon>
        <taxon>Pentapetalae</taxon>
        <taxon>rosids</taxon>
        <taxon>malvids</taxon>
        <taxon>Malvales</taxon>
        <taxon>Malvaceae</taxon>
        <taxon>Malvoideae</taxon>
        <taxon>Hibiscus</taxon>
    </lineage>
</organism>
<dbReference type="PANTHER" id="PTHR47273:SF6">
    <property type="entry name" value="POLLEN OLE E 1 ALLERGEN AND EXTENSIN FAMILY PROTEIN"/>
    <property type="match status" value="1"/>
</dbReference>
<dbReference type="PANTHER" id="PTHR47273">
    <property type="entry name" value="EXPRESSED PROTEIN"/>
    <property type="match status" value="1"/>
</dbReference>
<dbReference type="AlphaFoldDB" id="A0A6A2XHA0"/>
<gene>
    <name evidence="1" type="ORF">F3Y22_tig00117021pilonHSYRG00286</name>
</gene>
<evidence type="ECO:0000313" key="2">
    <source>
        <dbReference type="Proteomes" id="UP000436088"/>
    </source>
</evidence>